<dbReference type="EMBL" id="BAABIG010000010">
    <property type="protein sequence ID" value="GAA4788320.1"/>
    <property type="molecule type" value="Genomic_DNA"/>
</dbReference>
<accession>A0ABP9AZS4</accession>
<evidence type="ECO:0000256" key="1">
    <source>
        <dbReference type="SAM" id="MobiDB-lite"/>
    </source>
</evidence>
<comment type="caution">
    <text evidence="2">The sequence shown here is derived from an EMBL/GenBank/DDBJ whole genome shotgun (WGS) entry which is preliminary data.</text>
</comment>
<dbReference type="Proteomes" id="UP001501265">
    <property type="component" value="Unassembled WGS sequence"/>
</dbReference>
<protein>
    <submittedName>
        <fullName evidence="2">Uncharacterized protein</fullName>
    </submittedName>
</protein>
<feature type="compositionally biased region" description="Low complexity" evidence="1">
    <location>
        <begin position="396"/>
        <end position="406"/>
    </location>
</feature>
<dbReference type="RefSeq" id="WP_345617757.1">
    <property type="nucleotide sequence ID" value="NZ_BAABIG010000010.1"/>
</dbReference>
<feature type="compositionally biased region" description="Basic residues" evidence="1">
    <location>
        <begin position="433"/>
        <end position="446"/>
    </location>
</feature>
<name>A0ABP9AZS4_9ACTN</name>
<organism evidence="2 3">
    <name type="scientific">Streptomyces ziwulingensis</name>
    <dbReference type="NCBI Taxonomy" id="1045501"/>
    <lineage>
        <taxon>Bacteria</taxon>
        <taxon>Bacillati</taxon>
        <taxon>Actinomycetota</taxon>
        <taxon>Actinomycetes</taxon>
        <taxon>Kitasatosporales</taxon>
        <taxon>Streptomycetaceae</taxon>
        <taxon>Streptomyces</taxon>
    </lineage>
</organism>
<evidence type="ECO:0000313" key="2">
    <source>
        <dbReference type="EMBL" id="GAA4788320.1"/>
    </source>
</evidence>
<proteinExistence type="predicted"/>
<gene>
    <name evidence="2" type="ORF">GCM10023220_11010</name>
</gene>
<feature type="compositionally biased region" description="Basic and acidic residues" evidence="1">
    <location>
        <begin position="413"/>
        <end position="432"/>
    </location>
</feature>
<sequence length="446" mass="47177">MAGSPEFNPAYVSNQGVAYTQGSASYTQGSASYATGTDLGYVQGGAQYYAPGYDWDYAQNYHQGSSEDAQSLSQMDPRDSYELANIDRHGKTRTPRGAVPQNVPALPEGYTRGVYNEDSGQFYAQSEAGALARYNSRGEWVPSDNKHVTSFLNERAAGPAIQRGSSQESLSSAASNASYYNGVSVSRRSTNEPVPADAPHPPAGAEYALYDVEAQTYLAEGQGAVMEYPSRNGGWGTVTSVSLRNFVKDYGKAIEKFVVGSGPTALTGIAKLAGPEAEKYANVVGGGFQVLHSAYSLGTNIYAGLRDPAKFDPAQAWGSGAEGTAGMLNASSYLPKPESIAAKVTNGVGSGLSVGTAAAMATRSAYQQKLQRQRESQQGRLVPLEDLPGRAPAPPSVASRASAARAQVPDPGRSARREEADATSGRHSDQSRLRRRQGSVRRSATR</sequence>
<keyword evidence="3" id="KW-1185">Reference proteome</keyword>
<evidence type="ECO:0000313" key="3">
    <source>
        <dbReference type="Proteomes" id="UP001501265"/>
    </source>
</evidence>
<reference evidence="3" key="1">
    <citation type="journal article" date="2019" name="Int. J. Syst. Evol. Microbiol.">
        <title>The Global Catalogue of Microorganisms (GCM) 10K type strain sequencing project: providing services to taxonomists for standard genome sequencing and annotation.</title>
        <authorList>
            <consortium name="The Broad Institute Genomics Platform"/>
            <consortium name="The Broad Institute Genome Sequencing Center for Infectious Disease"/>
            <person name="Wu L."/>
            <person name="Ma J."/>
        </authorList>
    </citation>
    <scope>NUCLEOTIDE SEQUENCE [LARGE SCALE GENOMIC DNA]</scope>
    <source>
        <strain evidence="3">JCM 18081</strain>
    </source>
</reference>
<feature type="region of interest" description="Disordered" evidence="1">
    <location>
        <begin position="372"/>
        <end position="446"/>
    </location>
</feature>